<dbReference type="InterPro" id="IPR036291">
    <property type="entry name" value="NAD(P)-bd_dom_sf"/>
</dbReference>
<gene>
    <name evidence="3" type="ORF">CTEN0397_LOCUS14697</name>
</gene>
<dbReference type="AlphaFoldDB" id="A0A7S1DC31"/>
<dbReference type="Gene3D" id="3.40.50.720">
    <property type="entry name" value="NAD(P)-binding Rossmann-like Domain"/>
    <property type="match status" value="1"/>
</dbReference>
<dbReference type="EMBL" id="HBFW01022781">
    <property type="protein sequence ID" value="CAD8943629.1"/>
    <property type="molecule type" value="Transcribed_RNA"/>
</dbReference>
<accession>A0A7S1DC31</accession>
<dbReference type="GO" id="GO:0055129">
    <property type="term" value="P:L-proline biosynthetic process"/>
    <property type="evidence" value="ECO:0007669"/>
    <property type="project" value="TreeGrafter"/>
</dbReference>
<name>A0A7S1DC31_CYCTE</name>
<dbReference type="InterPro" id="IPR028939">
    <property type="entry name" value="P5C_Rdtase_cat_N"/>
</dbReference>
<feature type="domain" description="Pyrroline-5-carboxylate reductase catalytic N-terminal" evidence="2">
    <location>
        <begin position="2"/>
        <end position="66"/>
    </location>
</feature>
<reference evidence="3" key="1">
    <citation type="submission" date="2021-01" db="EMBL/GenBank/DDBJ databases">
        <authorList>
            <person name="Corre E."/>
            <person name="Pelletier E."/>
            <person name="Niang G."/>
            <person name="Scheremetjew M."/>
            <person name="Finn R."/>
            <person name="Kale V."/>
            <person name="Holt S."/>
            <person name="Cochrane G."/>
            <person name="Meng A."/>
            <person name="Brown T."/>
            <person name="Cohen L."/>
        </authorList>
    </citation>
    <scope>NUCLEOTIDE SEQUENCE</scope>
    <source>
        <strain evidence="3">ECT3854</strain>
    </source>
</reference>
<evidence type="ECO:0000313" key="3">
    <source>
        <dbReference type="EMBL" id="CAD8943629.1"/>
    </source>
</evidence>
<sequence length="243" mass="26790">MVTKRSETKSTLLQQTFPDLVSVHDDNQEILDQADIVFLCVLPEQASDVLQNLEFDSSRHQLVSMVSTSTLADLERDSKLPKDNVAKMICLPSVAFHTGVCLYCTPTPNPFLTQLFESLGGCVSLETEDQLEKCMISTCLQGPLFGIMRQNRDWLVETAGLSLEKATYLVSKQYQGMVQDVDRRPPTATRLDDLVAEQTPGGLNEQTLANLDTMGVLNAYGKAMDAVLSRVQGRSDGSLPTEE</sequence>
<evidence type="ECO:0000259" key="2">
    <source>
        <dbReference type="Pfam" id="PF03807"/>
    </source>
</evidence>
<dbReference type="PANTHER" id="PTHR11645">
    <property type="entry name" value="PYRROLINE-5-CARBOXYLATE REDUCTASE"/>
    <property type="match status" value="1"/>
</dbReference>
<dbReference type="SUPFAM" id="SSF51735">
    <property type="entry name" value="NAD(P)-binding Rossmann-fold domains"/>
    <property type="match status" value="1"/>
</dbReference>
<organism evidence="3">
    <name type="scientific">Cyclophora tenuis</name>
    <name type="common">Marine diatom</name>
    <dbReference type="NCBI Taxonomy" id="216820"/>
    <lineage>
        <taxon>Eukaryota</taxon>
        <taxon>Sar</taxon>
        <taxon>Stramenopiles</taxon>
        <taxon>Ochrophyta</taxon>
        <taxon>Bacillariophyta</taxon>
        <taxon>Fragilariophyceae</taxon>
        <taxon>Fragilariophycidae</taxon>
        <taxon>Cyclophorales</taxon>
        <taxon>Cyclophoraceae</taxon>
        <taxon>Cyclophora</taxon>
    </lineage>
</organism>
<dbReference type="PANTHER" id="PTHR11645:SF13">
    <property type="entry name" value="PYRROLINE-5-CARBOXYLATE REDUCTASE CATALYTIC N-TERMINAL DOMAIN-CONTAINING PROTEIN"/>
    <property type="match status" value="1"/>
</dbReference>
<dbReference type="GO" id="GO:0004735">
    <property type="term" value="F:pyrroline-5-carboxylate reductase activity"/>
    <property type="evidence" value="ECO:0007669"/>
    <property type="project" value="TreeGrafter"/>
</dbReference>
<protein>
    <recommendedName>
        <fullName evidence="2">Pyrroline-5-carboxylate reductase catalytic N-terminal domain-containing protein</fullName>
    </recommendedName>
</protein>
<proteinExistence type="inferred from homology"/>
<evidence type="ECO:0000256" key="1">
    <source>
        <dbReference type="ARBA" id="ARBA00005525"/>
    </source>
</evidence>
<comment type="similarity">
    <text evidence="1">Belongs to the pyrroline-5-carboxylate reductase family.</text>
</comment>
<dbReference type="Pfam" id="PF03807">
    <property type="entry name" value="F420_oxidored"/>
    <property type="match status" value="1"/>
</dbReference>